<keyword evidence="1" id="KW-0812">Transmembrane</keyword>
<evidence type="ECO:0000313" key="2">
    <source>
        <dbReference type="EMBL" id="TQR10815.1"/>
    </source>
</evidence>
<dbReference type="OrthoDB" id="2382309at2"/>
<keyword evidence="1" id="KW-0472">Membrane</keyword>
<dbReference type="AlphaFoldDB" id="A0A544T063"/>
<keyword evidence="1" id="KW-1133">Transmembrane helix</keyword>
<feature type="transmembrane region" description="Helical" evidence="1">
    <location>
        <begin position="6"/>
        <end position="28"/>
    </location>
</feature>
<reference evidence="2 3" key="1">
    <citation type="submission" date="2019-05" db="EMBL/GenBank/DDBJ databases">
        <title>Psychrobacillus vulpis sp. nov., a new species isolated from feces of a red fox that inhabits in The Tablas de Daimiel Natural Park, Albacete, Spain.</title>
        <authorList>
            <person name="Rodriguez M."/>
            <person name="Reina J.C."/>
            <person name="Bejar V."/>
            <person name="Llamas I."/>
        </authorList>
    </citation>
    <scope>NUCLEOTIDE SEQUENCE [LARGE SCALE GENOMIC DNA]</scope>
    <source>
        <strain evidence="2 3">NEAU-3TGS17</strain>
    </source>
</reference>
<dbReference type="Proteomes" id="UP000317316">
    <property type="component" value="Unassembled WGS sequence"/>
</dbReference>
<gene>
    <name evidence="2" type="ORF">FG382_17310</name>
</gene>
<keyword evidence="3" id="KW-1185">Reference proteome</keyword>
<evidence type="ECO:0000256" key="1">
    <source>
        <dbReference type="SAM" id="Phobius"/>
    </source>
</evidence>
<protein>
    <recommendedName>
        <fullName evidence="4">YuiB family protein</fullName>
    </recommendedName>
</protein>
<dbReference type="Pfam" id="PF14068">
    <property type="entry name" value="YuiB"/>
    <property type="match status" value="1"/>
</dbReference>
<dbReference type="EMBL" id="VDGH01000010">
    <property type="protein sequence ID" value="TQR10815.1"/>
    <property type="molecule type" value="Genomic_DNA"/>
</dbReference>
<dbReference type="InterPro" id="IPR025917">
    <property type="entry name" value="YuiB"/>
</dbReference>
<organism evidence="2 3">
    <name type="scientific">Psychrobacillus lasiicapitis</name>
    <dbReference type="NCBI Taxonomy" id="1636719"/>
    <lineage>
        <taxon>Bacteria</taxon>
        <taxon>Bacillati</taxon>
        <taxon>Bacillota</taxon>
        <taxon>Bacilli</taxon>
        <taxon>Bacillales</taxon>
        <taxon>Bacillaceae</taxon>
        <taxon>Psychrobacillus</taxon>
    </lineage>
</organism>
<feature type="transmembrane region" description="Helical" evidence="1">
    <location>
        <begin position="35"/>
        <end position="56"/>
    </location>
</feature>
<evidence type="ECO:0000313" key="3">
    <source>
        <dbReference type="Proteomes" id="UP000317316"/>
    </source>
</evidence>
<comment type="caution">
    <text evidence="2">The sequence shown here is derived from an EMBL/GenBank/DDBJ whole genome shotgun (WGS) entry which is preliminary data.</text>
</comment>
<sequence>MMGDFMLVQMIISVLIFFVMFFGIAFLLNMLLRMTWFMAIVYPIVVIFIIDEVAFFDYFTKPGIAFSALGEKLMSLHAADIIILSSGLVGAIAAGFVIKYLRKNGYQMF</sequence>
<proteinExistence type="predicted"/>
<feature type="transmembrane region" description="Helical" evidence="1">
    <location>
        <begin position="76"/>
        <end position="98"/>
    </location>
</feature>
<accession>A0A544T063</accession>
<name>A0A544T063_9BACI</name>
<evidence type="ECO:0008006" key="4">
    <source>
        <dbReference type="Google" id="ProtNLM"/>
    </source>
</evidence>